<dbReference type="EMBL" id="JAMQPL010000010">
    <property type="protein sequence ID" value="MCW7531920.1"/>
    <property type="molecule type" value="Genomic_DNA"/>
</dbReference>
<protein>
    <recommendedName>
        <fullName evidence="6">Lipoprotein</fullName>
    </recommendedName>
</protein>
<evidence type="ECO:0000313" key="5">
    <source>
        <dbReference type="Proteomes" id="UP001208912"/>
    </source>
</evidence>
<reference evidence="3 5" key="1">
    <citation type="submission" date="2022-06" db="EMBL/GenBank/DDBJ databases">
        <title>Leptospira isolates from biofilms formed at urban environments.</title>
        <authorList>
            <person name="Ribeiro P.S."/>
            <person name="Sousa T."/>
            <person name="Carvalho N."/>
            <person name="Aburjaile F."/>
            <person name="Neves F."/>
            <person name="Oliveira D."/>
            <person name="Blanco L."/>
            <person name="Lima J."/>
            <person name="Costa F."/>
            <person name="Brenig B."/>
            <person name="Soares S."/>
            <person name="Ramos R."/>
            <person name="Goes-Neto A."/>
            <person name="Matiuzzi M."/>
            <person name="Azevedo V."/>
            <person name="Ristow P."/>
        </authorList>
    </citation>
    <scope>NUCLEOTIDE SEQUENCE</scope>
    <source>
        <strain evidence="2 5">VSF19</strain>
        <strain evidence="3">VSF20</strain>
    </source>
</reference>
<gene>
    <name evidence="2" type="ORF">ND861_17045</name>
    <name evidence="3" type="ORF">ND862_17005</name>
</gene>
<organism evidence="3 4">
    <name type="scientific">Leptospira soteropolitanensis</name>
    <dbReference type="NCBI Taxonomy" id="2950025"/>
    <lineage>
        <taxon>Bacteria</taxon>
        <taxon>Pseudomonadati</taxon>
        <taxon>Spirochaetota</taxon>
        <taxon>Spirochaetia</taxon>
        <taxon>Leptospirales</taxon>
        <taxon>Leptospiraceae</taxon>
        <taxon>Leptospira</taxon>
    </lineage>
</organism>
<dbReference type="Proteomes" id="UP001208912">
    <property type="component" value="Unassembled WGS sequence"/>
</dbReference>
<evidence type="ECO:0000313" key="2">
    <source>
        <dbReference type="EMBL" id="MCW7528066.1"/>
    </source>
</evidence>
<proteinExistence type="predicted"/>
<keyword evidence="1" id="KW-0732">Signal</keyword>
<dbReference type="Proteomes" id="UP001208540">
    <property type="component" value="Unassembled WGS sequence"/>
</dbReference>
<sequence>MKKIIVVLLSVATIMVNCKSSTSTLLSSRVATLPLAEAAYDIGQETSAKACNYELGWFTNEGVVQPVLGDSNVELNALEWYLAIVTFSGYYHAKSALLAYTVPNYSVTGAAYHRALKKTDGDILLDTKTTTQVDGFFFPDVCVTVSGKAATLTGPSGHTGRLKK</sequence>
<name>A0AAW5VHC1_9LEPT</name>
<feature type="signal peptide" evidence="1">
    <location>
        <begin position="1"/>
        <end position="18"/>
    </location>
</feature>
<dbReference type="NCBIfam" id="NF047663">
    <property type="entry name" value="LEPBI_I0682_fam"/>
    <property type="match status" value="1"/>
</dbReference>
<dbReference type="AlphaFoldDB" id="A0AAW5VHC1"/>
<comment type="caution">
    <text evidence="3">The sequence shown here is derived from an EMBL/GenBank/DDBJ whole genome shotgun (WGS) entry which is preliminary data.</text>
</comment>
<evidence type="ECO:0000313" key="3">
    <source>
        <dbReference type="EMBL" id="MCW7531920.1"/>
    </source>
</evidence>
<keyword evidence="5" id="KW-1185">Reference proteome</keyword>
<accession>A0AAW5VHC1</accession>
<evidence type="ECO:0000313" key="4">
    <source>
        <dbReference type="Proteomes" id="UP001208540"/>
    </source>
</evidence>
<evidence type="ECO:0000256" key="1">
    <source>
        <dbReference type="SAM" id="SignalP"/>
    </source>
</evidence>
<dbReference type="EMBL" id="JAMQPM010000010">
    <property type="protein sequence ID" value="MCW7528066.1"/>
    <property type="molecule type" value="Genomic_DNA"/>
</dbReference>
<evidence type="ECO:0008006" key="6">
    <source>
        <dbReference type="Google" id="ProtNLM"/>
    </source>
</evidence>
<feature type="chain" id="PRO_5043554668" description="Lipoprotein" evidence="1">
    <location>
        <begin position="19"/>
        <end position="164"/>
    </location>
</feature>
<dbReference type="RefSeq" id="WP_265353168.1">
    <property type="nucleotide sequence ID" value="NZ_JAMQPL010000010.1"/>
</dbReference>